<gene>
    <name evidence="1" type="ORF">EPI10_022092</name>
</gene>
<dbReference type="EMBL" id="SMMG02000003">
    <property type="protein sequence ID" value="KAA3481751.1"/>
    <property type="molecule type" value="Genomic_DNA"/>
</dbReference>
<protein>
    <submittedName>
        <fullName evidence="1">Uncharacterized protein</fullName>
    </submittedName>
</protein>
<sequence length="68" mass="7656">MVGRASILCLYKWPSRPGSLIHAMTMFGYALEGSNSIDQGCTVKYWPKIVQGPSARALFTVWLVLKFY</sequence>
<evidence type="ECO:0000313" key="2">
    <source>
        <dbReference type="Proteomes" id="UP000325315"/>
    </source>
</evidence>
<evidence type="ECO:0000313" key="1">
    <source>
        <dbReference type="EMBL" id="KAA3481751.1"/>
    </source>
</evidence>
<accession>A0A5B6WIM2</accession>
<dbReference type="AlphaFoldDB" id="A0A5B6WIM2"/>
<keyword evidence="2" id="KW-1185">Reference proteome</keyword>
<name>A0A5B6WIM2_9ROSI</name>
<reference evidence="2" key="1">
    <citation type="journal article" date="2019" name="Plant Biotechnol. J.">
        <title>Genome sequencing of the Australian wild diploid species Gossypium australe highlights disease resistance and delayed gland morphogenesis.</title>
        <authorList>
            <person name="Cai Y."/>
            <person name="Cai X."/>
            <person name="Wang Q."/>
            <person name="Wang P."/>
            <person name="Zhang Y."/>
            <person name="Cai C."/>
            <person name="Xu Y."/>
            <person name="Wang K."/>
            <person name="Zhou Z."/>
            <person name="Wang C."/>
            <person name="Geng S."/>
            <person name="Li B."/>
            <person name="Dong Q."/>
            <person name="Hou Y."/>
            <person name="Wang H."/>
            <person name="Ai P."/>
            <person name="Liu Z."/>
            <person name="Yi F."/>
            <person name="Sun M."/>
            <person name="An G."/>
            <person name="Cheng J."/>
            <person name="Zhang Y."/>
            <person name="Shi Q."/>
            <person name="Xie Y."/>
            <person name="Shi X."/>
            <person name="Chang Y."/>
            <person name="Huang F."/>
            <person name="Chen Y."/>
            <person name="Hong S."/>
            <person name="Mi L."/>
            <person name="Sun Q."/>
            <person name="Zhang L."/>
            <person name="Zhou B."/>
            <person name="Peng R."/>
            <person name="Zhang X."/>
            <person name="Liu F."/>
        </authorList>
    </citation>
    <scope>NUCLEOTIDE SEQUENCE [LARGE SCALE GENOMIC DNA]</scope>
    <source>
        <strain evidence="2">cv. PA1801</strain>
    </source>
</reference>
<comment type="caution">
    <text evidence="1">The sequence shown here is derived from an EMBL/GenBank/DDBJ whole genome shotgun (WGS) entry which is preliminary data.</text>
</comment>
<proteinExistence type="predicted"/>
<organism evidence="1 2">
    <name type="scientific">Gossypium australe</name>
    <dbReference type="NCBI Taxonomy" id="47621"/>
    <lineage>
        <taxon>Eukaryota</taxon>
        <taxon>Viridiplantae</taxon>
        <taxon>Streptophyta</taxon>
        <taxon>Embryophyta</taxon>
        <taxon>Tracheophyta</taxon>
        <taxon>Spermatophyta</taxon>
        <taxon>Magnoliopsida</taxon>
        <taxon>eudicotyledons</taxon>
        <taxon>Gunneridae</taxon>
        <taxon>Pentapetalae</taxon>
        <taxon>rosids</taxon>
        <taxon>malvids</taxon>
        <taxon>Malvales</taxon>
        <taxon>Malvaceae</taxon>
        <taxon>Malvoideae</taxon>
        <taxon>Gossypium</taxon>
    </lineage>
</organism>
<dbReference type="Proteomes" id="UP000325315">
    <property type="component" value="Unassembled WGS sequence"/>
</dbReference>